<proteinExistence type="predicted"/>
<feature type="compositionally biased region" description="Basic and acidic residues" evidence="1">
    <location>
        <begin position="202"/>
        <end position="213"/>
    </location>
</feature>
<keyword evidence="3" id="KW-1185">Reference proteome</keyword>
<accession>A0A1T0AQN1</accession>
<evidence type="ECO:0000313" key="3">
    <source>
        <dbReference type="Proteomes" id="UP000190867"/>
    </source>
</evidence>
<sequence length="236" mass="27665">MYLKKLFNHFDYKTVKPPPLTREVMQAINDEMEQKKKDVQKGMFNLKQMTFYALMHFLAENYHFLTPTEKVDALNKAGEHNGASGNIYQNNNGKVGYTLNALNEDFHATVPTEFNNLTSKNKVQKEEAASRINGKPMIEALKNTDKAKIFLTRFINSENEKEKEEIWKAIKKESMRQIMETVKQNPQDAELQEKFEKVQEFEEQLSEKQKNEVRLNQNFRQENKGNEFSNAKKLTF</sequence>
<name>A0A1T0AQN1_9PAST</name>
<protein>
    <submittedName>
        <fullName evidence="2">Uncharacterized protein</fullName>
    </submittedName>
</protein>
<gene>
    <name evidence="2" type="ORF">B0187_07340</name>
</gene>
<dbReference type="EMBL" id="MUYA01000009">
    <property type="protein sequence ID" value="OOR98690.1"/>
    <property type="molecule type" value="Genomic_DNA"/>
</dbReference>
<dbReference type="STRING" id="734.B0187_07340"/>
<organism evidence="2 3">
    <name type="scientific">Haemophilus paracuniculus</name>
    <dbReference type="NCBI Taxonomy" id="734"/>
    <lineage>
        <taxon>Bacteria</taxon>
        <taxon>Pseudomonadati</taxon>
        <taxon>Pseudomonadota</taxon>
        <taxon>Gammaproteobacteria</taxon>
        <taxon>Pasteurellales</taxon>
        <taxon>Pasteurellaceae</taxon>
        <taxon>Haemophilus</taxon>
    </lineage>
</organism>
<comment type="caution">
    <text evidence="2">The sequence shown here is derived from an EMBL/GenBank/DDBJ whole genome shotgun (WGS) entry which is preliminary data.</text>
</comment>
<evidence type="ECO:0000256" key="1">
    <source>
        <dbReference type="SAM" id="MobiDB-lite"/>
    </source>
</evidence>
<dbReference type="Proteomes" id="UP000190867">
    <property type="component" value="Unassembled WGS sequence"/>
</dbReference>
<feature type="region of interest" description="Disordered" evidence="1">
    <location>
        <begin position="202"/>
        <end position="236"/>
    </location>
</feature>
<dbReference type="AlphaFoldDB" id="A0A1T0AQN1"/>
<evidence type="ECO:0000313" key="2">
    <source>
        <dbReference type="EMBL" id="OOR98690.1"/>
    </source>
</evidence>
<reference evidence="2 3" key="1">
    <citation type="submission" date="2017-02" db="EMBL/GenBank/DDBJ databases">
        <title>Draft genome sequence of Haemophilus paracuniculus CCUG 43573 type strain.</title>
        <authorList>
            <person name="Engstrom-Jakobsson H."/>
            <person name="Salva-Serra F."/>
            <person name="Thorell K."/>
            <person name="Gonzales-Siles L."/>
            <person name="Karlsson R."/>
            <person name="Boulund F."/>
            <person name="Engstrand L."/>
            <person name="Kristiansson E."/>
            <person name="Moore E."/>
        </authorList>
    </citation>
    <scope>NUCLEOTIDE SEQUENCE [LARGE SCALE GENOMIC DNA]</scope>
    <source>
        <strain evidence="2 3">CCUG 43573</strain>
    </source>
</reference>